<name>A0A0S2K0M8_9GAMM</name>
<organism evidence="1 2">
    <name type="scientific">Pseudoalteromonas phenolica</name>
    <dbReference type="NCBI Taxonomy" id="161398"/>
    <lineage>
        <taxon>Bacteria</taxon>
        <taxon>Pseudomonadati</taxon>
        <taxon>Pseudomonadota</taxon>
        <taxon>Gammaproteobacteria</taxon>
        <taxon>Alteromonadales</taxon>
        <taxon>Pseudoalteromonadaceae</taxon>
        <taxon>Pseudoalteromonas</taxon>
    </lineage>
</organism>
<proteinExistence type="predicted"/>
<sequence>MCSCYLGFKLSKGSHQRHKTCAGNRVIELQLEAIAALEAQKELTGSNEFVFIEPKQKRQLTGSAQIRKNI</sequence>
<evidence type="ECO:0000313" key="2">
    <source>
        <dbReference type="Proteomes" id="UP000061457"/>
    </source>
</evidence>
<dbReference type="Proteomes" id="UP000061457">
    <property type="component" value="Chromosome I"/>
</dbReference>
<dbReference type="EMBL" id="CP013187">
    <property type="protein sequence ID" value="ALO41777.1"/>
    <property type="molecule type" value="Genomic_DNA"/>
</dbReference>
<dbReference type="PATRIC" id="fig|161398.10.peg.1286"/>
<accession>A0A0S2K0M8</accession>
<reference evidence="1 2" key="1">
    <citation type="submission" date="2015-11" db="EMBL/GenBank/DDBJ databases">
        <authorList>
            <person name="Zhang Y."/>
            <person name="Guo Z."/>
        </authorList>
    </citation>
    <scope>NUCLEOTIDE SEQUENCE [LARGE SCALE GENOMIC DNA]</scope>
    <source>
        <strain evidence="1 2">KCTC 12086</strain>
    </source>
</reference>
<gene>
    <name evidence="1" type="ORF">PP2015_1263</name>
</gene>
<keyword evidence="2" id="KW-1185">Reference proteome</keyword>
<dbReference type="KEGG" id="pphe:PP2015_1263"/>
<dbReference type="STRING" id="161398.PP2015_1263"/>
<evidence type="ECO:0000313" key="1">
    <source>
        <dbReference type="EMBL" id="ALO41777.1"/>
    </source>
</evidence>
<dbReference type="AlphaFoldDB" id="A0A0S2K0M8"/>
<protein>
    <submittedName>
        <fullName evidence="1">Uncharacterized protein</fullName>
    </submittedName>
</protein>